<dbReference type="Proteomes" id="UP000017170">
    <property type="component" value="Unassembled WGS sequence"/>
</dbReference>
<proteinExistence type="predicted"/>
<organism evidence="2 3">
    <name type="scientific">Alkalihalophilus marmarensis DSM 21297</name>
    <dbReference type="NCBI Taxonomy" id="1188261"/>
    <lineage>
        <taxon>Bacteria</taxon>
        <taxon>Bacillati</taxon>
        <taxon>Bacillota</taxon>
        <taxon>Bacilli</taxon>
        <taxon>Bacillales</taxon>
        <taxon>Bacillaceae</taxon>
        <taxon>Alkalihalophilus</taxon>
    </lineage>
</organism>
<sequence length="71" mass="7932">MRYMTYLLALIAGAALSFEGAIYGELGKTIGKLETSFYNFFVGSIILGLLWIIFAAVFVFVSVNLYKFIFS</sequence>
<gene>
    <name evidence="2" type="ORF">A33I_09965</name>
</gene>
<keyword evidence="3" id="KW-1185">Reference proteome</keyword>
<reference evidence="2 3" key="1">
    <citation type="journal article" date="2013" name="Genome Announc.">
        <title>Genome Sequence of the Extreme Obligate Alkaliphile Bacillus marmarensis Strain DSM 21297.</title>
        <authorList>
            <person name="Wernick D.G."/>
            <person name="Choi K.Y."/>
            <person name="Tat C.A."/>
            <person name="Lafontaine Rivera J.G."/>
            <person name="Liao J.C."/>
        </authorList>
    </citation>
    <scope>NUCLEOTIDE SEQUENCE [LARGE SCALE GENOMIC DNA]</scope>
    <source>
        <strain evidence="2 3">DSM 21297</strain>
    </source>
</reference>
<name>U6SSA8_9BACI</name>
<dbReference type="PATRIC" id="fig|1188261.3.peg.1364"/>
<accession>U6SSA8</accession>
<evidence type="ECO:0000256" key="1">
    <source>
        <dbReference type="SAM" id="Phobius"/>
    </source>
</evidence>
<dbReference type="InterPro" id="IPR006750">
    <property type="entry name" value="YdcZ"/>
</dbReference>
<comment type="caution">
    <text evidence="2">The sequence shown here is derived from an EMBL/GenBank/DDBJ whole genome shotgun (WGS) entry which is preliminary data.</text>
</comment>
<evidence type="ECO:0000313" key="2">
    <source>
        <dbReference type="EMBL" id="ERN53795.1"/>
    </source>
</evidence>
<protein>
    <submittedName>
        <fullName evidence="2">Uncharacterized protein</fullName>
    </submittedName>
</protein>
<dbReference type="Pfam" id="PF04657">
    <property type="entry name" value="DMT_YdcZ"/>
    <property type="match status" value="1"/>
</dbReference>
<evidence type="ECO:0000313" key="3">
    <source>
        <dbReference type="Proteomes" id="UP000017170"/>
    </source>
</evidence>
<dbReference type="AlphaFoldDB" id="U6SSA8"/>
<keyword evidence="1" id="KW-0812">Transmembrane</keyword>
<keyword evidence="1" id="KW-1133">Transmembrane helix</keyword>
<dbReference type="EMBL" id="ATAE01000018">
    <property type="protein sequence ID" value="ERN53795.1"/>
    <property type="molecule type" value="Genomic_DNA"/>
</dbReference>
<feature type="transmembrane region" description="Helical" evidence="1">
    <location>
        <begin position="40"/>
        <end position="66"/>
    </location>
</feature>
<keyword evidence="1" id="KW-0472">Membrane</keyword>